<evidence type="ECO:0000259" key="8">
    <source>
        <dbReference type="SMART" id="SM00813"/>
    </source>
</evidence>
<reference evidence="9 10" key="1">
    <citation type="submission" date="2021-04" db="EMBL/GenBank/DDBJ databases">
        <title>Ruania sp. nov., isolated from sandy soil of mangrove forest.</title>
        <authorList>
            <person name="Ge X."/>
            <person name="Huang R."/>
            <person name="Liu W."/>
        </authorList>
    </citation>
    <scope>NUCLEOTIDE SEQUENCE [LARGE SCALE GENOMIC DNA]</scope>
    <source>
        <strain evidence="9 10">N2-46</strain>
    </source>
</reference>
<evidence type="ECO:0000256" key="3">
    <source>
        <dbReference type="ARBA" id="ARBA00011165"/>
    </source>
</evidence>
<dbReference type="Pfam" id="PF06964">
    <property type="entry name" value="Alpha-L-AF_C"/>
    <property type="match status" value="1"/>
</dbReference>
<dbReference type="Gene3D" id="2.60.40.1180">
    <property type="entry name" value="Golgi alpha-mannosidase II"/>
    <property type="match status" value="1"/>
</dbReference>
<evidence type="ECO:0000313" key="10">
    <source>
        <dbReference type="Proteomes" id="UP000826651"/>
    </source>
</evidence>
<comment type="caution">
    <text evidence="9">The sequence shown here is derived from an EMBL/GenBank/DDBJ whole genome shotgun (WGS) entry which is preliminary data.</text>
</comment>
<dbReference type="PANTHER" id="PTHR43576">
    <property type="entry name" value="ALPHA-L-ARABINOFURANOSIDASE C-RELATED"/>
    <property type="match status" value="1"/>
</dbReference>
<dbReference type="EMBL" id="JAGSHT010000016">
    <property type="protein sequence ID" value="MBZ2197964.1"/>
    <property type="molecule type" value="Genomic_DNA"/>
</dbReference>
<evidence type="ECO:0000256" key="2">
    <source>
        <dbReference type="ARBA" id="ARBA00007186"/>
    </source>
</evidence>
<dbReference type="EC" id="3.2.1.55" evidence="4"/>
<dbReference type="InterPro" id="IPR013780">
    <property type="entry name" value="Glyco_hydro_b"/>
</dbReference>
<dbReference type="InterPro" id="IPR017853">
    <property type="entry name" value="GH"/>
</dbReference>
<comment type="similarity">
    <text evidence="2">Belongs to the glycosyl hydrolase 51 family.</text>
</comment>
<proteinExistence type="inferred from homology"/>
<dbReference type="InterPro" id="IPR010720">
    <property type="entry name" value="Alpha-L-AF_C"/>
</dbReference>
<dbReference type="Proteomes" id="UP000826651">
    <property type="component" value="Unassembled WGS sequence"/>
</dbReference>
<dbReference type="SUPFAM" id="SSF51445">
    <property type="entry name" value="(Trans)glycosidases"/>
    <property type="match status" value="1"/>
</dbReference>
<dbReference type="RefSeq" id="WP_223408288.1">
    <property type="nucleotide sequence ID" value="NZ_JAGSHT010000016.1"/>
</dbReference>
<organism evidence="9 10">
    <name type="scientific">Occultella gossypii</name>
    <dbReference type="NCBI Taxonomy" id="2800820"/>
    <lineage>
        <taxon>Bacteria</taxon>
        <taxon>Bacillati</taxon>
        <taxon>Actinomycetota</taxon>
        <taxon>Actinomycetes</taxon>
        <taxon>Micrococcales</taxon>
        <taxon>Ruaniaceae</taxon>
        <taxon>Occultella</taxon>
    </lineage>
</organism>
<dbReference type="Pfam" id="PF22848">
    <property type="entry name" value="ASD1_dom"/>
    <property type="match status" value="1"/>
</dbReference>
<keyword evidence="7" id="KW-0326">Glycosidase</keyword>
<dbReference type="SUPFAM" id="SSF51011">
    <property type="entry name" value="Glycosyl hydrolase domain"/>
    <property type="match status" value="1"/>
</dbReference>
<protein>
    <recommendedName>
        <fullName evidence="4">non-reducing end alpha-L-arabinofuranosidase</fullName>
        <ecNumber evidence="4">3.2.1.55</ecNumber>
    </recommendedName>
</protein>
<dbReference type="InterPro" id="IPR055235">
    <property type="entry name" value="ASD1_cat"/>
</dbReference>
<comment type="subunit">
    <text evidence="3">Homohexamer; trimer of dimers.</text>
</comment>
<keyword evidence="6" id="KW-0119">Carbohydrate metabolism</keyword>
<dbReference type="PANTHER" id="PTHR43576:SF3">
    <property type="entry name" value="ALPHA-L-ARABINOFURANOSIDASE C"/>
    <property type="match status" value="1"/>
</dbReference>
<dbReference type="SMART" id="SM00813">
    <property type="entry name" value="Alpha-L-AF_C"/>
    <property type="match status" value="1"/>
</dbReference>
<evidence type="ECO:0000256" key="1">
    <source>
        <dbReference type="ARBA" id="ARBA00001462"/>
    </source>
</evidence>
<evidence type="ECO:0000256" key="7">
    <source>
        <dbReference type="ARBA" id="ARBA00023295"/>
    </source>
</evidence>
<keyword evidence="10" id="KW-1185">Reference proteome</keyword>
<keyword evidence="5" id="KW-0378">Hydrolase</keyword>
<evidence type="ECO:0000313" key="9">
    <source>
        <dbReference type="EMBL" id="MBZ2197964.1"/>
    </source>
</evidence>
<accession>A0ABS7SDZ1</accession>
<name>A0ABS7SDZ1_9MICO</name>
<gene>
    <name evidence="9" type="ORF">KCQ71_17520</name>
</gene>
<comment type="catalytic activity">
    <reaction evidence="1">
        <text>Hydrolysis of terminal non-reducing alpha-L-arabinofuranoside residues in alpha-L-arabinosides.</text>
        <dbReference type="EC" id="3.2.1.55"/>
    </reaction>
</comment>
<sequence>MAQITVTTGRIVGQVDRRIFGGFIENEGRAIDGGVYEPESRFADEAGVRIDTRDAIAGLSMPVMRWPGGNFVSAYHWVDGVGPKDARPNRWDPAWGAVERNQFGTDEFMTYCRDLDTEPYLCFNMGTGTLDEAMAWLEYCNGTEDTAWANLRRQHGRDEPYGVKYWGLGNEMWGDFQIGHLTAEEYAAKAKRWALALKRVDPTIQLVACGRDGLHADWDAIVVEALVKYVDWYSMHIYTGSDDHWSNVLQVHQVDRALEYAGALIAGARYRQGVEHPVHITYDEWNTWFATRNDRRRGELVQERHTLSDALAVATYLNIFVRRSDVVKMANIAQVVNVLAPIVTGPDGVLKQAIYHPFAIAAAHTQELAVDAYVDCPRYEHTEEHNDRWEHRVGDLGPFPVLDVAATRSEDGTRLVVSVVNRDPDSEHRVSVVLSDATFAGDVTIRTVSGPHPLATNEWDSPDVVGVSEAGLEGAGQTLEIVVGACTYTQIDAAIGVNRE</sequence>
<evidence type="ECO:0000256" key="4">
    <source>
        <dbReference type="ARBA" id="ARBA00012670"/>
    </source>
</evidence>
<feature type="domain" description="Alpha-L-arabinofuranosidase C-terminal" evidence="8">
    <location>
        <begin position="283"/>
        <end position="487"/>
    </location>
</feature>
<dbReference type="Gene3D" id="3.20.20.80">
    <property type="entry name" value="Glycosidases"/>
    <property type="match status" value="1"/>
</dbReference>
<evidence type="ECO:0000256" key="6">
    <source>
        <dbReference type="ARBA" id="ARBA00023277"/>
    </source>
</evidence>
<evidence type="ECO:0000256" key="5">
    <source>
        <dbReference type="ARBA" id="ARBA00022801"/>
    </source>
</evidence>